<dbReference type="InterPro" id="IPR009656">
    <property type="entry name" value="PHB_depo_C"/>
</dbReference>
<protein>
    <submittedName>
        <fullName evidence="2">Polyhydroxyalkanoate depolymerase</fullName>
    </submittedName>
</protein>
<dbReference type="InterPro" id="IPR010915">
    <property type="entry name" value="PHB_depoly_PhaZ"/>
</dbReference>
<dbReference type="PIRSF" id="PIRSF020818">
    <property type="entry name" value="PHB_depoly_PhaZ"/>
    <property type="match status" value="1"/>
</dbReference>
<evidence type="ECO:0000313" key="3">
    <source>
        <dbReference type="Proteomes" id="UP001652503"/>
    </source>
</evidence>
<dbReference type="PANTHER" id="PTHR36837">
    <property type="entry name" value="POLY(3-HYDROXYALKANOATE) POLYMERASE SUBUNIT PHAC"/>
    <property type="match status" value="1"/>
</dbReference>
<comment type="caution">
    <text evidence="2">The sequence shown here is derived from an EMBL/GenBank/DDBJ whole genome shotgun (WGS) entry which is preliminary data.</text>
</comment>
<evidence type="ECO:0000259" key="1">
    <source>
        <dbReference type="Pfam" id="PF06850"/>
    </source>
</evidence>
<organism evidence="2 3">
    <name type="scientific">Albidovulum sediminicola</name>
    <dbReference type="NCBI Taxonomy" id="2984331"/>
    <lineage>
        <taxon>Bacteria</taxon>
        <taxon>Pseudomonadati</taxon>
        <taxon>Pseudomonadota</taxon>
        <taxon>Alphaproteobacteria</taxon>
        <taxon>Rhodobacterales</taxon>
        <taxon>Paracoccaceae</taxon>
        <taxon>Albidovulum</taxon>
    </lineage>
</organism>
<dbReference type="SUPFAM" id="SSF53474">
    <property type="entry name" value="alpha/beta-Hydrolases"/>
    <property type="match status" value="1"/>
</dbReference>
<dbReference type="Pfam" id="PF06850">
    <property type="entry name" value="PHB_depo_C"/>
    <property type="match status" value="1"/>
</dbReference>
<name>A0ABT2Z3W0_9RHOB</name>
<dbReference type="PANTHER" id="PTHR36837:SF4">
    <property type="entry name" value="BLR0908 PROTEIN"/>
    <property type="match status" value="1"/>
</dbReference>
<proteinExistence type="predicted"/>
<reference evidence="2 3" key="1">
    <citation type="submission" date="2022-10" db="EMBL/GenBank/DDBJ databases">
        <title>Defluviimonas sp. nov., isolated from ocean surface water.</title>
        <authorList>
            <person name="He W."/>
            <person name="Wang L."/>
            <person name="Zhang D.-F."/>
        </authorList>
    </citation>
    <scope>NUCLEOTIDE SEQUENCE [LARGE SCALE GENOMIC DNA]</scope>
    <source>
        <strain evidence="2 3">WL0075</strain>
    </source>
</reference>
<dbReference type="Proteomes" id="UP001652503">
    <property type="component" value="Unassembled WGS sequence"/>
</dbReference>
<evidence type="ECO:0000313" key="2">
    <source>
        <dbReference type="EMBL" id="MCV2865456.1"/>
    </source>
</evidence>
<keyword evidence="3" id="KW-1185">Reference proteome</keyword>
<dbReference type="NCBIfam" id="TIGR01849">
    <property type="entry name" value="PHB_depoly_PhaZ"/>
    <property type="match status" value="1"/>
</dbReference>
<accession>A0ABT2Z3W0</accession>
<dbReference type="InterPro" id="IPR029058">
    <property type="entry name" value="AB_hydrolase_fold"/>
</dbReference>
<sequence length="419" mass="46548">MKGMATYDLMESIRNTNEWLGASARAMASYPVWGLVPHPMFKVMSAWGRITERSFARMVIKPDWGIRTIVGPDGRDHIVEVETLVTRAFGDLIHFRVQGRAPMKRRVLLVAPMSGHYSTLLRSTVKSLLPDCEVYVTDWKNARDIPVSEGKFDIEDYTLYLVDFIRVLGPDLNIVAVCQPVPLTLAATAYLAGEDPAAQPKTLTLIGGPIDPDAAPTEVTDFGRRVTMGQLEHMVIQRVGFKYGGAGRLVYPGLMQLASFISMNMDRHTTAFGEQILRAAKGEASERDAHNRFYDEYLSVMDMTAEFYLSTVERVFKNREIARNDFTVAGKKVDFGKITDVAVKIVEGEKDDISAPGQCLAALDLLTGLADEKKAQHLEPDAGHYGIFAGKSWRDNIRPLVLDFIDTNSATRKASVRAV</sequence>
<feature type="domain" description="PHB de-polymerase C-terminal" evidence="1">
    <location>
        <begin position="207"/>
        <end position="408"/>
    </location>
</feature>
<dbReference type="Gene3D" id="3.40.50.1820">
    <property type="entry name" value="alpha/beta hydrolase"/>
    <property type="match status" value="1"/>
</dbReference>
<dbReference type="InterPro" id="IPR051321">
    <property type="entry name" value="PHA/PHB_synthase"/>
</dbReference>
<dbReference type="RefSeq" id="WP_263721974.1">
    <property type="nucleotide sequence ID" value="NZ_JAOWLA010000010.1"/>
</dbReference>
<dbReference type="EMBL" id="JAOWLA010000010">
    <property type="protein sequence ID" value="MCV2865456.1"/>
    <property type="molecule type" value="Genomic_DNA"/>
</dbReference>
<gene>
    <name evidence="2" type="primary">phaZ</name>
    <name evidence="2" type="ORF">OE647_12040</name>
</gene>